<dbReference type="InterPro" id="IPR002347">
    <property type="entry name" value="SDR_fam"/>
</dbReference>
<dbReference type="Gene3D" id="3.40.50.720">
    <property type="entry name" value="NAD(P)-binding Rossmann-like Domain"/>
    <property type="match status" value="1"/>
</dbReference>
<dbReference type="OrthoDB" id="9804104at2"/>
<organism evidence="1 2">
    <name type="scientific">Cyclobacterium xiamenense</name>
    <dbReference type="NCBI Taxonomy" id="1297121"/>
    <lineage>
        <taxon>Bacteria</taxon>
        <taxon>Pseudomonadati</taxon>
        <taxon>Bacteroidota</taxon>
        <taxon>Cytophagia</taxon>
        <taxon>Cytophagales</taxon>
        <taxon>Cyclobacteriaceae</taxon>
        <taxon>Cyclobacterium</taxon>
    </lineage>
</organism>
<dbReference type="AlphaFoldDB" id="A0A1H6UCJ4"/>
<dbReference type="Proteomes" id="UP000199403">
    <property type="component" value="Unassembled WGS sequence"/>
</dbReference>
<gene>
    <name evidence="1" type="ORF">SAMN05192553_101687</name>
</gene>
<dbReference type="PANTHER" id="PTHR43975">
    <property type="entry name" value="ZGC:101858"/>
    <property type="match status" value="1"/>
</dbReference>
<evidence type="ECO:0000313" key="1">
    <source>
        <dbReference type="EMBL" id="SEI88364.1"/>
    </source>
</evidence>
<dbReference type="STRING" id="1416801.SAMN05192553_101687"/>
<proteinExistence type="predicted"/>
<reference evidence="2" key="1">
    <citation type="submission" date="2016-10" db="EMBL/GenBank/DDBJ databases">
        <authorList>
            <person name="Varghese N."/>
            <person name="Submissions S."/>
        </authorList>
    </citation>
    <scope>NUCLEOTIDE SEQUENCE [LARGE SCALE GENOMIC DNA]</scope>
    <source>
        <strain evidence="2">IBRC-M 10761</strain>
    </source>
</reference>
<protein>
    <submittedName>
        <fullName evidence="1">Enoyl-(Acyl carrier protein) reductase</fullName>
    </submittedName>
</protein>
<sequence length="243" mass="26992">MKTQQRLKNRVVLITRGESQFAGVLSRKFAQNGADVLLCASEKNADCLKNKRAVEQENRHCELVTGDLLQPGFCQEVAFRVHSKFGKIDFLINNSLAPTIPAEGVPVALWKKLQEVSSLKMYSFQELTESLIPFFKTGGKIINNQHFIAGPGYLPEKEIHKKHLQSVRILTAFFANRYRDKGILAHGVLFRQNDAGKQNPGDNAWGSLPEAFTESECPFLQLATGTHRMENGSVVAISGLLPA</sequence>
<dbReference type="PANTHER" id="PTHR43975:SF2">
    <property type="entry name" value="EG:BACR7A4.14 PROTEIN-RELATED"/>
    <property type="match status" value="1"/>
</dbReference>
<dbReference type="RefSeq" id="WP_092169450.1">
    <property type="nucleotide sequence ID" value="NZ_FNZH01000001.1"/>
</dbReference>
<accession>A0A1H6UCJ4</accession>
<name>A0A1H6UCJ4_9BACT</name>
<evidence type="ECO:0000313" key="2">
    <source>
        <dbReference type="Proteomes" id="UP000199403"/>
    </source>
</evidence>
<dbReference type="InterPro" id="IPR036291">
    <property type="entry name" value="NAD(P)-bd_dom_sf"/>
</dbReference>
<keyword evidence="2" id="KW-1185">Reference proteome</keyword>
<dbReference type="EMBL" id="FNZH01000001">
    <property type="protein sequence ID" value="SEI88364.1"/>
    <property type="molecule type" value="Genomic_DNA"/>
</dbReference>
<dbReference type="Pfam" id="PF13561">
    <property type="entry name" value="adh_short_C2"/>
    <property type="match status" value="1"/>
</dbReference>
<dbReference type="SUPFAM" id="SSF51735">
    <property type="entry name" value="NAD(P)-binding Rossmann-fold domains"/>
    <property type="match status" value="1"/>
</dbReference>